<reference evidence="1" key="1">
    <citation type="journal article" date="2020" name="Ecol. Evol.">
        <title>Genome structure and content of the rice root-knot nematode (Meloidogyne graminicola).</title>
        <authorList>
            <person name="Phan N.T."/>
            <person name="Danchin E.G.J."/>
            <person name="Klopp C."/>
            <person name="Perfus-Barbeoch L."/>
            <person name="Kozlowski D.K."/>
            <person name="Koutsovoulos G.D."/>
            <person name="Lopez-Roques C."/>
            <person name="Bouchez O."/>
            <person name="Zahm M."/>
            <person name="Besnard G."/>
            <person name="Bellafiore S."/>
        </authorList>
    </citation>
    <scope>NUCLEOTIDE SEQUENCE</scope>
    <source>
        <strain evidence="1">VN-18</strain>
    </source>
</reference>
<organism evidence="1 2">
    <name type="scientific">Meloidogyne graminicola</name>
    <dbReference type="NCBI Taxonomy" id="189291"/>
    <lineage>
        <taxon>Eukaryota</taxon>
        <taxon>Metazoa</taxon>
        <taxon>Ecdysozoa</taxon>
        <taxon>Nematoda</taxon>
        <taxon>Chromadorea</taxon>
        <taxon>Rhabditida</taxon>
        <taxon>Tylenchina</taxon>
        <taxon>Tylenchomorpha</taxon>
        <taxon>Tylenchoidea</taxon>
        <taxon>Meloidogynidae</taxon>
        <taxon>Meloidogyninae</taxon>
        <taxon>Meloidogyne</taxon>
    </lineage>
</organism>
<dbReference type="AlphaFoldDB" id="A0A8S9ZM77"/>
<keyword evidence="2" id="KW-1185">Reference proteome</keyword>
<dbReference type="Proteomes" id="UP000605970">
    <property type="component" value="Unassembled WGS sequence"/>
</dbReference>
<accession>A0A8S9ZM77</accession>
<dbReference type="EMBL" id="JABEBT010000055">
    <property type="protein sequence ID" value="KAF7634549.1"/>
    <property type="molecule type" value="Genomic_DNA"/>
</dbReference>
<sequence>MGNIQFQAGFNWLNAKFNEINNRIDTITNHFNGLFRTAFLLFATILNQQRRMDQRMNDLEARVRNLERGRDAAGGAGVQVLAENLEAQERNVAANAARVQAGGVVENVEVEERQRASTEPFVNVEQLE</sequence>
<gene>
    <name evidence="1" type="ORF">Mgra_00005997</name>
</gene>
<name>A0A8S9ZM77_9BILA</name>
<evidence type="ECO:0000313" key="1">
    <source>
        <dbReference type="EMBL" id="KAF7634549.1"/>
    </source>
</evidence>
<comment type="caution">
    <text evidence="1">The sequence shown here is derived from an EMBL/GenBank/DDBJ whole genome shotgun (WGS) entry which is preliminary data.</text>
</comment>
<evidence type="ECO:0000313" key="2">
    <source>
        <dbReference type="Proteomes" id="UP000605970"/>
    </source>
</evidence>
<proteinExistence type="predicted"/>
<protein>
    <submittedName>
        <fullName evidence="1">Uncharacterized protein</fullName>
    </submittedName>
</protein>